<dbReference type="Pfam" id="PF14570">
    <property type="entry name" value="zf-RING_4"/>
    <property type="match status" value="1"/>
</dbReference>
<dbReference type="InterPro" id="IPR013083">
    <property type="entry name" value="Znf_RING/FYVE/PHD"/>
</dbReference>
<keyword evidence="2" id="KW-0479">Metal-binding</keyword>
<dbReference type="PROSITE" id="PS50103">
    <property type="entry name" value="ZF_C3H1"/>
    <property type="match status" value="1"/>
</dbReference>
<comment type="caution">
    <text evidence="7">The sequence shown here is derived from an EMBL/GenBank/DDBJ whole genome shotgun (WGS) entry which is preliminary data.</text>
</comment>
<feature type="region of interest" description="Disordered" evidence="3">
    <location>
        <begin position="61"/>
        <end position="97"/>
    </location>
</feature>
<dbReference type="PANTHER" id="PTHR12603:SF36">
    <property type="entry name" value="RNA BINDING (RRM_RBD_RNP MOTIFS) FAMILY PROTEIN"/>
    <property type="match status" value="1"/>
</dbReference>
<dbReference type="InterPro" id="IPR035979">
    <property type="entry name" value="RBD_domain_sf"/>
</dbReference>
<reference evidence="7 8" key="1">
    <citation type="submission" date="2022-12" db="EMBL/GenBank/DDBJ databases">
        <title>Chromosome-scale assembly of the Ensete ventricosum genome.</title>
        <authorList>
            <person name="Dussert Y."/>
            <person name="Stocks J."/>
            <person name="Wendawek A."/>
            <person name="Woldeyes F."/>
            <person name="Nichols R.A."/>
            <person name="Borrell J.S."/>
        </authorList>
    </citation>
    <scope>NUCLEOTIDE SEQUENCE [LARGE SCALE GENOMIC DNA]</scope>
    <source>
        <strain evidence="8">cv. Maze</strain>
        <tissue evidence="7">Seeds</tissue>
    </source>
</reference>
<feature type="domain" description="C3H1-type" evidence="6">
    <location>
        <begin position="288"/>
        <end position="315"/>
    </location>
</feature>
<dbReference type="EMBL" id="JAQQAF010000005">
    <property type="protein sequence ID" value="KAJ8484819.1"/>
    <property type="molecule type" value="Genomic_DNA"/>
</dbReference>
<evidence type="ECO:0000256" key="1">
    <source>
        <dbReference type="PROSITE-ProRule" id="PRU00176"/>
    </source>
</evidence>
<dbReference type="GO" id="GO:0016567">
    <property type="term" value="P:protein ubiquitination"/>
    <property type="evidence" value="ECO:0007669"/>
    <property type="project" value="TreeGrafter"/>
</dbReference>
<dbReference type="SUPFAM" id="SSF54928">
    <property type="entry name" value="RNA-binding domain, RBD"/>
    <property type="match status" value="1"/>
</dbReference>
<dbReference type="Pfam" id="PF00076">
    <property type="entry name" value="RRM_1"/>
    <property type="match status" value="1"/>
</dbReference>
<evidence type="ECO:0000256" key="2">
    <source>
        <dbReference type="PROSITE-ProRule" id="PRU00723"/>
    </source>
</evidence>
<dbReference type="GO" id="GO:0030014">
    <property type="term" value="C:CCR4-NOT complex"/>
    <property type="evidence" value="ECO:0007669"/>
    <property type="project" value="InterPro"/>
</dbReference>
<dbReference type="InterPro" id="IPR003954">
    <property type="entry name" value="RRM_euk-type"/>
</dbReference>
<dbReference type="InterPro" id="IPR000504">
    <property type="entry name" value="RRM_dom"/>
</dbReference>
<evidence type="ECO:0000313" key="7">
    <source>
        <dbReference type="EMBL" id="KAJ8484819.1"/>
    </source>
</evidence>
<evidence type="ECO:0000259" key="5">
    <source>
        <dbReference type="PROSITE" id="PS50102"/>
    </source>
</evidence>
<feature type="compositionally biased region" description="Low complexity" evidence="3">
    <location>
        <begin position="61"/>
        <end position="83"/>
    </location>
</feature>
<dbReference type="PANTHER" id="PTHR12603">
    <property type="entry name" value="CCR4-NOT TRANSCRIPTION COMPLEX RELATED"/>
    <property type="match status" value="1"/>
</dbReference>
<accession>A0AAV8QXJ2</accession>
<evidence type="ECO:0008006" key="9">
    <source>
        <dbReference type="Google" id="ProtNLM"/>
    </source>
</evidence>
<dbReference type="PROSITE" id="PS50089">
    <property type="entry name" value="ZF_RING_2"/>
    <property type="match status" value="1"/>
</dbReference>
<feature type="compositionally biased region" description="Low complexity" evidence="3">
    <location>
        <begin position="773"/>
        <end position="782"/>
    </location>
</feature>
<evidence type="ECO:0000259" key="6">
    <source>
        <dbReference type="PROSITE" id="PS50103"/>
    </source>
</evidence>
<feature type="zinc finger region" description="C3H1-type" evidence="2">
    <location>
        <begin position="288"/>
        <end position="315"/>
    </location>
</feature>
<dbReference type="GO" id="GO:0003723">
    <property type="term" value="F:RNA binding"/>
    <property type="evidence" value="ECO:0007669"/>
    <property type="project" value="UniProtKB-UniRule"/>
</dbReference>
<keyword evidence="1" id="KW-0694">RNA-binding</keyword>
<dbReference type="CDD" id="cd12438">
    <property type="entry name" value="RRM_CNOT4"/>
    <property type="match status" value="1"/>
</dbReference>
<feature type="region of interest" description="Disordered" evidence="3">
    <location>
        <begin position="1"/>
        <end position="46"/>
    </location>
</feature>
<dbReference type="Gene3D" id="3.30.40.10">
    <property type="entry name" value="Zinc/RING finger domain, C3HC4 (zinc finger)"/>
    <property type="match status" value="1"/>
</dbReference>
<evidence type="ECO:0000259" key="4">
    <source>
        <dbReference type="PROSITE" id="PS50089"/>
    </source>
</evidence>
<dbReference type="SUPFAM" id="SSF57850">
    <property type="entry name" value="RING/U-box"/>
    <property type="match status" value="1"/>
</dbReference>
<name>A0AAV8QXJ2_ENSVE</name>
<feature type="region of interest" description="Disordered" evidence="3">
    <location>
        <begin position="763"/>
        <end position="784"/>
    </location>
</feature>
<keyword evidence="8" id="KW-1185">Reference proteome</keyword>
<proteinExistence type="predicted"/>
<evidence type="ECO:0000256" key="3">
    <source>
        <dbReference type="SAM" id="MobiDB-lite"/>
    </source>
</evidence>
<sequence length="1175" mass="129798">METYGRVGVGVGGGTSFKRRRPSKRSGPNQRRYKSPKNRIEIDPKKRGCILVDLPSLFPPSLSRDSASPSSSASRSSPLQSLDLPRPRISTRMSDDGERTCPLCAEEMDLTDQQLKPCECGYEICIWCWHHIIEMAEKEDTEARCPACRTPYDKDRVLKAAAAKSKRIIAETFTEKKQRPQRSKTKISAETMKHLSGVRVMQRNLVYITGLPFNLCDENILERKEYFGQYGKVLKVSISRAAGTSSQKTSINNTFGVYVTYAKEEEAVRCIQAVQNYVLEGKSLRACFGTTKYCRAWLRNMTCSNPDCLYLHDIGSHGDGFTKDEMISACTRSRVPQITSSSSQRRFGNVLPPPMDDFNSRLDLDKYPVKRTCNNSSIQVKGSSNISAEKSNALPAAASWGLRGSNCQILASSIQCSQTPVKQNTQAINDSSLPSLLTTSPKQPLAREDETLITSKVPESKEDFHSTSGSLEPLRLDTWADSRLTSCLETVNNVDCSLRSSLNDNAIVTSKPVEQIKTADLDDRSSPLVFVRSSDFDRQQQTLSSGTSTQVAPVMIGTSQVPSSCLSDPLAVALEDKERGSISSGSDSEPKYATISKSNVRQFSNSNHDKVINGSAIVNDDMRSFRLGSSSVNIIAHSVENQLKIDQHQTSVSDLCSAEMPRSQDLNLASVTLSMNKSMDLNSEPLKQQSISIMDMMKDPLKLQHTQFSPYGGHPQNSTNNSNSATWSIGLGNKQPPFIDGYWEMDRKLEVAMCSIGDKESVIHDGHSKDVTNSNSSSSNGSECPGFNCMEEKMIPLDMIDRISSNNNACVDKKQESSIISDLLSLDFDPWDDSLSSANNLSKLRGEIEENNFLKSSSSWKSLNSNQSRFSFARPESQAILLEPGREISDAQILQPSSRVSYKAGFRNVVQSDDFEDDNLFTGSSTLSDRTTSVSRAKITAPPGFLAPTLSPPPGFSCPDRGNQEHDMTCSGGNHYQSHLGGSSGDVEFIDPAILAIGKGRIHLEPNNSILGLKYSFPAQFNTPINDPRLHLLAQQSVSSPQNLGIPDHMGERFLRLNDAYIASQLLAQSHASISPIMQLSFQQLRNPLFPNGQLDAWKSVCTGNDIGMSEKLRNGRFGLDDYYTSTDEHKFHIPSAVDILTMDDSQFYNLKAQYLENFHRQVLERRGISEGLSS</sequence>
<dbReference type="InterPro" id="IPR012677">
    <property type="entry name" value="Nucleotide-bd_a/b_plait_sf"/>
</dbReference>
<keyword evidence="2" id="KW-0863">Zinc-finger</keyword>
<feature type="domain" description="RRM" evidence="5">
    <location>
        <begin position="204"/>
        <end position="291"/>
    </location>
</feature>
<dbReference type="Gene3D" id="3.30.70.330">
    <property type="match status" value="1"/>
</dbReference>
<dbReference type="CDD" id="cd16618">
    <property type="entry name" value="mRING-HC-C4C4_CNOT4"/>
    <property type="match status" value="1"/>
</dbReference>
<dbReference type="InterPro" id="IPR000571">
    <property type="entry name" value="Znf_CCCH"/>
</dbReference>
<dbReference type="FunFam" id="3.30.70.330:FF:000161">
    <property type="entry name" value="RNA binding (RRM/RBD/RNP motifs) family protein"/>
    <property type="match status" value="1"/>
</dbReference>
<dbReference type="InterPro" id="IPR001841">
    <property type="entry name" value="Znf_RING"/>
</dbReference>
<dbReference type="GO" id="GO:0004842">
    <property type="term" value="F:ubiquitin-protein transferase activity"/>
    <property type="evidence" value="ECO:0007669"/>
    <property type="project" value="InterPro"/>
</dbReference>
<dbReference type="PROSITE" id="PS50102">
    <property type="entry name" value="RRM"/>
    <property type="match status" value="1"/>
</dbReference>
<dbReference type="Proteomes" id="UP001222027">
    <property type="component" value="Unassembled WGS sequence"/>
</dbReference>
<dbReference type="InterPro" id="IPR034261">
    <property type="entry name" value="CNOT4_RRM"/>
</dbReference>
<gene>
    <name evidence="7" type="ORF">OPV22_017304</name>
</gene>
<dbReference type="InterPro" id="IPR039515">
    <property type="entry name" value="NOT4_mRING-HC-C4C4"/>
</dbReference>
<organism evidence="7 8">
    <name type="scientific">Ensete ventricosum</name>
    <name type="common">Abyssinian banana</name>
    <name type="synonym">Musa ensete</name>
    <dbReference type="NCBI Taxonomy" id="4639"/>
    <lineage>
        <taxon>Eukaryota</taxon>
        <taxon>Viridiplantae</taxon>
        <taxon>Streptophyta</taxon>
        <taxon>Embryophyta</taxon>
        <taxon>Tracheophyta</taxon>
        <taxon>Spermatophyta</taxon>
        <taxon>Magnoliopsida</taxon>
        <taxon>Liliopsida</taxon>
        <taxon>Zingiberales</taxon>
        <taxon>Musaceae</taxon>
        <taxon>Ensete</taxon>
    </lineage>
</organism>
<dbReference type="SMART" id="SM00361">
    <property type="entry name" value="RRM_1"/>
    <property type="match status" value="1"/>
</dbReference>
<protein>
    <recommendedName>
        <fullName evidence="9">RING-type domain-containing protein</fullName>
    </recommendedName>
</protein>
<dbReference type="AlphaFoldDB" id="A0AAV8QXJ2"/>
<dbReference type="GO" id="GO:0008270">
    <property type="term" value="F:zinc ion binding"/>
    <property type="evidence" value="ECO:0007669"/>
    <property type="project" value="UniProtKB-KW"/>
</dbReference>
<feature type="domain" description="RING-type" evidence="4">
    <location>
        <begin position="101"/>
        <end position="149"/>
    </location>
</feature>
<dbReference type="InterPro" id="IPR039780">
    <property type="entry name" value="Mot2"/>
</dbReference>
<evidence type="ECO:0000313" key="8">
    <source>
        <dbReference type="Proteomes" id="UP001222027"/>
    </source>
</evidence>
<keyword evidence="2" id="KW-0862">Zinc</keyword>